<dbReference type="InterPro" id="IPR042272">
    <property type="entry name" value="ATP12_ATP_synth-F1-assembly_N"/>
</dbReference>
<evidence type="ECO:0000256" key="2">
    <source>
        <dbReference type="ARBA" id="ARBA00008231"/>
    </source>
</evidence>
<keyword evidence="4" id="KW-0496">Mitochondrion</keyword>
<keyword evidence="5" id="KW-0143">Chaperone</keyword>
<gene>
    <name evidence="6" type="primary">atp12_2</name>
    <name evidence="6" type="ORF">IWQ60_008280</name>
</gene>
<comment type="subcellular location">
    <subcellularLocation>
        <location evidence="1">Mitochondrion</location>
    </subcellularLocation>
</comment>
<evidence type="ECO:0000256" key="1">
    <source>
        <dbReference type="ARBA" id="ARBA00004173"/>
    </source>
</evidence>
<reference evidence="6" key="1">
    <citation type="submission" date="2022-07" db="EMBL/GenBank/DDBJ databases">
        <title>Phylogenomic reconstructions and comparative analyses of Kickxellomycotina fungi.</title>
        <authorList>
            <person name="Reynolds N.K."/>
            <person name="Stajich J.E."/>
            <person name="Barry K."/>
            <person name="Grigoriev I.V."/>
            <person name="Crous P."/>
            <person name="Smith M.E."/>
        </authorList>
    </citation>
    <scope>NUCLEOTIDE SEQUENCE</scope>
    <source>
        <strain evidence="6">RSA 861</strain>
    </source>
</reference>
<evidence type="ECO:0000256" key="4">
    <source>
        <dbReference type="ARBA" id="ARBA00023128"/>
    </source>
</evidence>
<dbReference type="PANTHER" id="PTHR21013:SF10">
    <property type="entry name" value="ATP SYNTHASE MITOCHONDRIAL F1 COMPLEX ASSEMBLY FACTOR 2"/>
    <property type="match status" value="1"/>
</dbReference>
<dbReference type="Pfam" id="PF07542">
    <property type="entry name" value="ATP12"/>
    <property type="match status" value="1"/>
</dbReference>
<dbReference type="InterPro" id="IPR011419">
    <property type="entry name" value="ATP12_ATP_synth-F1-assembly"/>
</dbReference>
<dbReference type="OrthoDB" id="5673at2759"/>
<evidence type="ECO:0000256" key="5">
    <source>
        <dbReference type="ARBA" id="ARBA00023186"/>
    </source>
</evidence>
<evidence type="ECO:0000313" key="6">
    <source>
        <dbReference type="EMBL" id="KAJ1915920.1"/>
    </source>
</evidence>
<dbReference type="EMBL" id="JANBPT010000607">
    <property type="protein sequence ID" value="KAJ1915920.1"/>
    <property type="molecule type" value="Genomic_DNA"/>
</dbReference>
<dbReference type="InterPro" id="IPR023335">
    <property type="entry name" value="ATP12_ortho_dom_sf"/>
</dbReference>
<evidence type="ECO:0000313" key="7">
    <source>
        <dbReference type="Proteomes" id="UP001150569"/>
    </source>
</evidence>
<name>A0A9W8DRR6_9FUNG</name>
<keyword evidence="7" id="KW-1185">Reference proteome</keyword>
<dbReference type="Gene3D" id="1.10.3580.10">
    <property type="entry name" value="ATP12 ATPase"/>
    <property type="match status" value="1"/>
</dbReference>
<organism evidence="6 7">
    <name type="scientific">Tieghemiomyces parasiticus</name>
    <dbReference type="NCBI Taxonomy" id="78921"/>
    <lineage>
        <taxon>Eukaryota</taxon>
        <taxon>Fungi</taxon>
        <taxon>Fungi incertae sedis</taxon>
        <taxon>Zoopagomycota</taxon>
        <taxon>Kickxellomycotina</taxon>
        <taxon>Dimargaritomycetes</taxon>
        <taxon>Dimargaritales</taxon>
        <taxon>Dimargaritaceae</taxon>
        <taxon>Tieghemiomyces</taxon>
    </lineage>
</organism>
<accession>A0A9W8DRR6</accession>
<dbReference type="Gene3D" id="3.30.2180.10">
    <property type="entry name" value="ATP12-like"/>
    <property type="match status" value="1"/>
</dbReference>
<protein>
    <submittedName>
        <fullName evidence="6">Chaperone</fullName>
    </submittedName>
</protein>
<comment type="similarity">
    <text evidence="2">Belongs to the ATP12 family.</text>
</comment>
<dbReference type="GO" id="GO:0005739">
    <property type="term" value="C:mitochondrion"/>
    <property type="evidence" value="ECO:0007669"/>
    <property type="project" value="UniProtKB-SubCell"/>
</dbReference>
<dbReference type="SUPFAM" id="SSF160909">
    <property type="entry name" value="ATP12-like"/>
    <property type="match status" value="1"/>
</dbReference>
<sequence length="261" mass="29258">MNRVLPNSITGLRQLALTPTPTRALATSSLHTRQVEAASADTPSPPPKLTRFWKNVTLEEVNGAYQIQLDKRSIKTPDGRKVAIPLEQRALGLLMVGEWDSQTQALKPHSLPLTSLVARSIDGLQDPKMRKDVIAHLTRYLHTDAICLHQDHPQALINLQLKHWRPVTEWIEKEYQVRIHTTDQLFNMSQSPETEAKLVAAVTEFSPLKLAAFERAVMHSKSFLLALALVNRQVSVDDAVLAAHVEVLSQIQQWGLVEDSK</sequence>
<proteinExistence type="inferred from homology"/>
<dbReference type="AlphaFoldDB" id="A0A9W8DRR6"/>
<dbReference type="Proteomes" id="UP001150569">
    <property type="component" value="Unassembled WGS sequence"/>
</dbReference>
<keyword evidence="3" id="KW-0809">Transit peptide</keyword>
<dbReference type="PANTHER" id="PTHR21013">
    <property type="entry name" value="ATP SYNTHASE MITOCHONDRIAL F1 COMPLEX ASSEMBLY FACTOR 2/ATP12 PROTEIN, MITOCHONDRIAL PRECURSOR"/>
    <property type="match status" value="1"/>
</dbReference>
<evidence type="ECO:0000256" key="3">
    <source>
        <dbReference type="ARBA" id="ARBA00022946"/>
    </source>
</evidence>
<dbReference type="GO" id="GO:0033615">
    <property type="term" value="P:mitochondrial proton-transporting ATP synthase complex assembly"/>
    <property type="evidence" value="ECO:0007669"/>
    <property type="project" value="TreeGrafter"/>
</dbReference>
<comment type="caution">
    <text evidence="6">The sequence shown here is derived from an EMBL/GenBank/DDBJ whole genome shotgun (WGS) entry which is preliminary data.</text>
</comment>